<keyword evidence="3" id="KW-1185">Reference proteome</keyword>
<protein>
    <submittedName>
        <fullName evidence="2">Antibiotic biosynthesis monooxygenase</fullName>
    </submittedName>
</protein>
<dbReference type="InterPro" id="IPR007138">
    <property type="entry name" value="ABM_dom"/>
</dbReference>
<dbReference type="PANTHER" id="PTHR33336:SF3">
    <property type="entry name" value="ABM DOMAIN-CONTAINING PROTEIN"/>
    <property type="match status" value="1"/>
</dbReference>
<proteinExistence type="predicted"/>
<dbReference type="AlphaFoldDB" id="A0A1S9P749"/>
<dbReference type="RefSeq" id="WP_078351187.1">
    <property type="nucleotide sequence ID" value="NZ_MBTF01000038.1"/>
</dbReference>
<dbReference type="GO" id="GO:0004497">
    <property type="term" value="F:monooxygenase activity"/>
    <property type="evidence" value="ECO:0007669"/>
    <property type="project" value="UniProtKB-KW"/>
</dbReference>
<evidence type="ECO:0000259" key="1">
    <source>
        <dbReference type="PROSITE" id="PS51725"/>
    </source>
</evidence>
<dbReference type="OrthoDB" id="964493at2"/>
<sequence length="100" mass="11169">MENTAIHVIAKWIVKPGELQTVLGLLPVVVKATRAEPGNLFYHVQQDDTDPNTLLLFEGYMNESAAAQHRNSEHYQSIVAGQIVPLLQAREVNITTPLFF</sequence>
<keyword evidence="2" id="KW-0503">Monooxygenase</keyword>
<dbReference type="GO" id="GO:0005829">
    <property type="term" value="C:cytosol"/>
    <property type="evidence" value="ECO:0007669"/>
    <property type="project" value="TreeGrafter"/>
</dbReference>
<evidence type="ECO:0000313" key="3">
    <source>
        <dbReference type="Proteomes" id="UP000189739"/>
    </source>
</evidence>
<dbReference type="Pfam" id="PF03992">
    <property type="entry name" value="ABM"/>
    <property type="match status" value="1"/>
</dbReference>
<reference evidence="2 3" key="1">
    <citation type="submission" date="2016-07" db="EMBL/GenBank/DDBJ databases">
        <title>Genomic analysis of zinc-resistant bacterium Mucilaginibacter pedocola TBZ30.</title>
        <authorList>
            <person name="Huang J."/>
            <person name="Tang J."/>
        </authorList>
    </citation>
    <scope>NUCLEOTIDE SEQUENCE [LARGE SCALE GENOMIC DNA]</scope>
    <source>
        <strain evidence="2 3">TBZ30</strain>
    </source>
</reference>
<dbReference type="PANTHER" id="PTHR33336">
    <property type="entry name" value="QUINOL MONOOXYGENASE YGIN-RELATED"/>
    <property type="match status" value="1"/>
</dbReference>
<dbReference type="InterPro" id="IPR011008">
    <property type="entry name" value="Dimeric_a/b-barrel"/>
</dbReference>
<dbReference type="Gene3D" id="3.30.70.100">
    <property type="match status" value="1"/>
</dbReference>
<gene>
    <name evidence="2" type="ORF">BC343_17455</name>
</gene>
<dbReference type="Proteomes" id="UP000189739">
    <property type="component" value="Unassembled WGS sequence"/>
</dbReference>
<dbReference type="PROSITE" id="PS51725">
    <property type="entry name" value="ABM"/>
    <property type="match status" value="1"/>
</dbReference>
<feature type="domain" description="ABM" evidence="1">
    <location>
        <begin position="6"/>
        <end position="95"/>
    </location>
</feature>
<accession>A0A1S9P749</accession>
<dbReference type="SUPFAM" id="SSF54909">
    <property type="entry name" value="Dimeric alpha+beta barrel"/>
    <property type="match status" value="1"/>
</dbReference>
<keyword evidence="2" id="KW-0560">Oxidoreductase</keyword>
<organism evidence="2 3">
    <name type="scientific">Mucilaginibacter pedocola</name>
    <dbReference type="NCBI Taxonomy" id="1792845"/>
    <lineage>
        <taxon>Bacteria</taxon>
        <taxon>Pseudomonadati</taxon>
        <taxon>Bacteroidota</taxon>
        <taxon>Sphingobacteriia</taxon>
        <taxon>Sphingobacteriales</taxon>
        <taxon>Sphingobacteriaceae</taxon>
        <taxon>Mucilaginibacter</taxon>
    </lineage>
</organism>
<dbReference type="InterPro" id="IPR050744">
    <property type="entry name" value="AI-2_Isomerase_LsrG"/>
</dbReference>
<comment type="caution">
    <text evidence="2">The sequence shown here is derived from an EMBL/GenBank/DDBJ whole genome shotgun (WGS) entry which is preliminary data.</text>
</comment>
<name>A0A1S9P749_9SPHI</name>
<evidence type="ECO:0000313" key="2">
    <source>
        <dbReference type="EMBL" id="OOQ56774.1"/>
    </source>
</evidence>
<dbReference type="STRING" id="1792845.BC343_17455"/>
<dbReference type="EMBL" id="MBTF01000038">
    <property type="protein sequence ID" value="OOQ56774.1"/>
    <property type="molecule type" value="Genomic_DNA"/>
</dbReference>